<dbReference type="SUPFAM" id="SSF50022">
    <property type="entry name" value="ISP domain"/>
    <property type="match status" value="1"/>
</dbReference>
<dbReference type="AlphaFoldDB" id="G7VHK5"/>
<dbReference type="KEGG" id="pyr:P186_1894"/>
<dbReference type="RefSeq" id="WP_014289121.1">
    <property type="nucleotide sequence ID" value="NC_016645.1"/>
</dbReference>
<dbReference type="BioCyc" id="PSP1104324:GJSN-1852-MONOMER"/>
<evidence type="ECO:0000259" key="5">
    <source>
        <dbReference type="PROSITE" id="PS51296"/>
    </source>
</evidence>
<keyword evidence="4" id="KW-0411">Iron-sulfur</keyword>
<dbReference type="InterPro" id="IPR017941">
    <property type="entry name" value="Rieske_2Fe-2S"/>
</dbReference>
<dbReference type="STRING" id="1104324.P186_1894"/>
<feature type="domain" description="Rieske" evidence="5">
    <location>
        <begin position="4"/>
        <end position="108"/>
    </location>
</feature>
<dbReference type="HOGENOM" id="CLU_055690_7_0_2"/>
<evidence type="ECO:0000256" key="3">
    <source>
        <dbReference type="ARBA" id="ARBA00023004"/>
    </source>
</evidence>
<evidence type="ECO:0000256" key="4">
    <source>
        <dbReference type="ARBA" id="ARBA00023014"/>
    </source>
</evidence>
<sequence>MPLVEAARVEELVEGRPVVRHVSVGGRLVSIMLVKLGGRVYAAEPLCPHARWPLDVFGTFTDRGGAKVVCRMHWGVWELDTGRGRFASKEAPRLKIYEAEVREGRVYLRL</sequence>
<accession>G7VHK5</accession>
<reference evidence="6 7" key="1">
    <citation type="journal article" date="2012" name="J. Bacteriol.">
        <title>Complete genome sequence of strain 1860, a crenarchaeon of the genus pyrobaculum able to grow with various electron acceptors.</title>
        <authorList>
            <person name="Mardanov A.V."/>
            <person name="Gumerov V.M."/>
            <person name="Slobodkina G.B."/>
            <person name="Beletsky A.V."/>
            <person name="Bonch-Osmolovskaya E.A."/>
            <person name="Ravin N.V."/>
            <person name="Skryabin K.G."/>
        </authorList>
    </citation>
    <scope>NUCLEOTIDE SEQUENCE [LARGE SCALE GENOMIC DNA]</scope>
    <source>
        <strain evidence="6 7">1860</strain>
    </source>
</reference>
<dbReference type="Gene3D" id="2.102.10.10">
    <property type="entry name" value="Rieske [2Fe-2S] iron-sulphur domain"/>
    <property type="match status" value="1"/>
</dbReference>
<proteinExistence type="predicted"/>
<keyword evidence="2" id="KW-0479">Metal-binding</keyword>
<dbReference type="EMBL" id="CP003098">
    <property type="protein sequence ID" value="AET33296.1"/>
    <property type="molecule type" value="Genomic_DNA"/>
</dbReference>
<gene>
    <name evidence="6" type="ORF">P186_1894</name>
</gene>
<dbReference type="GeneID" id="11596387"/>
<keyword evidence="1" id="KW-0001">2Fe-2S</keyword>
<name>G7VHK5_9CREN</name>
<evidence type="ECO:0000313" key="6">
    <source>
        <dbReference type="EMBL" id="AET33296.1"/>
    </source>
</evidence>
<dbReference type="Proteomes" id="UP000005867">
    <property type="component" value="Chromosome"/>
</dbReference>
<organism evidence="6 7">
    <name type="scientific">Pyrobaculum ferrireducens</name>
    <dbReference type="NCBI Taxonomy" id="1104324"/>
    <lineage>
        <taxon>Archaea</taxon>
        <taxon>Thermoproteota</taxon>
        <taxon>Thermoprotei</taxon>
        <taxon>Thermoproteales</taxon>
        <taxon>Thermoproteaceae</taxon>
        <taxon>Pyrobaculum</taxon>
    </lineage>
</organism>
<dbReference type="eggNOG" id="arCOG02852">
    <property type="taxonomic scope" value="Archaea"/>
</dbReference>
<dbReference type="InterPro" id="IPR036922">
    <property type="entry name" value="Rieske_2Fe-2S_sf"/>
</dbReference>
<dbReference type="OrthoDB" id="6837at2157"/>
<dbReference type="GO" id="GO:0046872">
    <property type="term" value="F:metal ion binding"/>
    <property type="evidence" value="ECO:0007669"/>
    <property type="project" value="UniProtKB-KW"/>
</dbReference>
<dbReference type="GO" id="GO:0051537">
    <property type="term" value="F:2 iron, 2 sulfur cluster binding"/>
    <property type="evidence" value="ECO:0007669"/>
    <property type="project" value="UniProtKB-KW"/>
</dbReference>
<keyword evidence="3" id="KW-0408">Iron</keyword>
<dbReference type="Pfam" id="PF00355">
    <property type="entry name" value="Rieske"/>
    <property type="match status" value="1"/>
</dbReference>
<protein>
    <submittedName>
        <fullName evidence="6">Rieske (2Fe-2S) domain protein</fullName>
    </submittedName>
</protein>
<evidence type="ECO:0000313" key="7">
    <source>
        <dbReference type="Proteomes" id="UP000005867"/>
    </source>
</evidence>
<evidence type="ECO:0000256" key="2">
    <source>
        <dbReference type="ARBA" id="ARBA00022723"/>
    </source>
</evidence>
<dbReference type="PROSITE" id="PS51296">
    <property type="entry name" value="RIESKE"/>
    <property type="match status" value="1"/>
</dbReference>
<evidence type="ECO:0000256" key="1">
    <source>
        <dbReference type="ARBA" id="ARBA00022714"/>
    </source>
</evidence>
<keyword evidence="7" id="KW-1185">Reference proteome</keyword>